<evidence type="ECO:0000313" key="1">
    <source>
        <dbReference type="EMBL" id="SMA50857.1"/>
    </source>
</evidence>
<name>A0A1X7ATV7_9GAMM</name>
<dbReference type="Proteomes" id="UP000196573">
    <property type="component" value="Unassembled WGS sequence"/>
</dbReference>
<dbReference type="PROSITE" id="PS51257">
    <property type="entry name" value="PROKAR_LIPOPROTEIN"/>
    <property type="match status" value="1"/>
</dbReference>
<reference evidence="1 2" key="1">
    <citation type="submission" date="2017-03" db="EMBL/GenBank/DDBJ databases">
        <authorList>
            <person name="Afonso C.L."/>
            <person name="Miller P.J."/>
            <person name="Scott M.A."/>
            <person name="Spackman E."/>
            <person name="Goraichik I."/>
            <person name="Dimitrov K.M."/>
            <person name="Suarez D.L."/>
            <person name="Swayne D.E."/>
        </authorList>
    </citation>
    <scope>NUCLEOTIDE SEQUENCE [LARGE SCALE GENOMIC DNA]</scope>
    <source>
        <strain evidence="1">SB41UT1</strain>
    </source>
</reference>
<keyword evidence="2" id="KW-1185">Reference proteome</keyword>
<dbReference type="AlphaFoldDB" id="A0A1X7ATV7"/>
<dbReference type="EMBL" id="FWPT01000018">
    <property type="protein sequence ID" value="SMA50857.1"/>
    <property type="molecule type" value="Genomic_DNA"/>
</dbReference>
<sequence>MSIYQRKPLLILILTLLIGCLLGALLTGWLVRSKVANIRAFTTQQGFVVQMEKLIQPNAEQAEKVREILSQYGKNNEQLFLQSHNEVKAGLDKMTLELAEILDEQQITRLETRRRTIKELYNRERQ</sequence>
<proteinExistence type="predicted"/>
<protein>
    <submittedName>
        <fullName evidence="1">Uncharacterized protein</fullName>
    </submittedName>
</protein>
<evidence type="ECO:0000313" key="2">
    <source>
        <dbReference type="Proteomes" id="UP000196573"/>
    </source>
</evidence>
<gene>
    <name evidence="1" type="ORF">EHSB41UT_04675</name>
</gene>
<dbReference type="RefSeq" id="WP_087113299.1">
    <property type="nucleotide sequence ID" value="NZ_CBCSCN010000020.1"/>
</dbReference>
<accession>A0A1X7ATV7</accession>
<organism evidence="1 2">
    <name type="scientific">Parendozoicomonas haliclonae</name>
    <dbReference type="NCBI Taxonomy" id="1960125"/>
    <lineage>
        <taxon>Bacteria</taxon>
        <taxon>Pseudomonadati</taxon>
        <taxon>Pseudomonadota</taxon>
        <taxon>Gammaproteobacteria</taxon>
        <taxon>Oceanospirillales</taxon>
        <taxon>Endozoicomonadaceae</taxon>
        <taxon>Parendozoicomonas</taxon>
    </lineage>
</organism>